<reference evidence="3" key="1">
    <citation type="submission" date="2012-11" db="EMBL/GenBank/DDBJ databases">
        <authorList>
            <person name="Lucero-Rivera Y.E."/>
            <person name="Tovar-Ramirez D."/>
        </authorList>
    </citation>
    <scope>NUCLEOTIDE SEQUENCE [LARGE SCALE GENOMIC DNA]</scope>
    <source>
        <strain evidence="3">Araruama</strain>
    </source>
</reference>
<dbReference type="InterPro" id="IPR006158">
    <property type="entry name" value="Cobalamin-bd"/>
</dbReference>
<dbReference type="InterPro" id="IPR036594">
    <property type="entry name" value="Meth_synthase_dom"/>
</dbReference>
<dbReference type="AlphaFoldDB" id="A0A1V1PBB1"/>
<proteinExistence type="predicted"/>
<dbReference type="Gene3D" id="1.10.1240.10">
    <property type="entry name" value="Methionine synthase domain"/>
    <property type="match status" value="1"/>
</dbReference>
<dbReference type="Pfam" id="PF02310">
    <property type="entry name" value="B12-binding"/>
    <property type="match status" value="1"/>
</dbReference>
<dbReference type="Gene3D" id="3.40.50.280">
    <property type="entry name" value="Cobalamin-binding domain"/>
    <property type="match status" value="1"/>
</dbReference>
<dbReference type="GO" id="GO:0046872">
    <property type="term" value="F:metal ion binding"/>
    <property type="evidence" value="ECO:0007669"/>
    <property type="project" value="InterPro"/>
</dbReference>
<gene>
    <name evidence="2" type="ORF">OMM_01898</name>
</gene>
<name>A0A1V1PBB1_9BACT</name>
<evidence type="ECO:0000313" key="3">
    <source>
        <dbReference type="Proteomes" id="UP000189670"/>
    </source>
</evidence>
<protein>
    <submittedName>
        <fullName evidence="2">Cobalamin B12-binding domain-containing protein</fullName>
    </submittedName>
</protein>
<accession>A0A1V1PBB1</accession>
<dbReference type="Pfam" id="PF02607">
    <property type="entry name" value="B12-binding_2"/>
    <property type="match status" value="1"/>
</dbReference>
<evidence type="ECO:0000313" key="2">
    <source>
        <dbReference type="EMBL" id="ETR72199.1"/>
    </source>
</evidence>
<dbReference type="CDD" id="cd02065">
    <property type="entry name" value="B12-binding_like"/>
    <property type="match status" value="1"/>
</dbReference>
<dbReference type="Proteomes" id="UP000189670">
    <property type="component" value="Unassembled WGS sequence"/>
</dbReference>
<dbReference type="SUPFAM" id="SSF52242">
    <property type="entry name" value="Cobalamin (vitamin B12)-binding domain"/>
    <property type="match status" value="1"/>
</dbReference>
<sequence length="215" mass="24582">MIEEHIYKEYLSSLITGKRAHCHEIVNNTKDKTTIQDLYTQLFQESLYEVGRLWEYNQVSVAVEHMATAITESLMNTLYTDIIQSENKGFRAIISSAQNEYHQVGAKMVADMFEMHGWDTCYLGANTPTNELIHFANTFNPHVIAISLSIYFHLSVLTEMIQTIRKKFKNCPILIGGQAFKHGNGADYAGQFSDVLYVASLDQLEKYILTLEKQQ</sequence>
<dbReference type="EMBL" id="ATBP01000173">
    <property type="protein sequence ID" value="ETR72199.1"/>
    <property type="molecule type" value="Genomic_DNA"/>
</dbReference>
<dbReference type="GO" id="GO:0031419">
    <property type="term" value="F:cobalamin binding"/>
    <property type="evidence" value="ECO:0007669"/>
    <property type="project" value="InterPro"/>
</dbReference>
<dbReference type="InterPro" id="IPR003759">
    <property type="entry name" value="Cbl-bd_cap"/>
</dbReference>
<comment type="caution">
    <text evidence="2">The sequence shown here is derived from an EMBL/GenBank/DDBJ whole genome shotgun (WGS) entry which is preliminary data.</text>
</comment>
<dbReference type="PROSITE" id="PS51332">
    <property type="entry name" value="B12_BINDING"/>
    <property type="match status" value="1"/>
</dbReference>
<feature type="domain" description="B12-binding" evidence="1">
    <location>
        <begin position="89"/>
        <end position="215"/>
    </location>
</feature>
<evidence type="ECO:0000259" key="1">
    <source>
        <dbReference type="PROSITE" id="PS51332"/>
    </source>
</evidence>
<organism evidence="2 3">
    <name type="scientific">Candidatus Magnetoglobus multicellularis str. Araruama</name>
    <dbReference type="NCBI Taxonomy" id="890399"/>
    <lineage>
        <taxon>Bacteria</taxon>
        <taxon>Pseudomonadati</taxon>
        <taxon>Thermodesulfobacteriota</taxon>
        <taxon>Desulfobacteria</taxon>
        <taxon>Desulfobacterales</taxon>
        <taxon>Desulfobacteraceae</taxon>
        <taxon>Candidatus Magnetoglobus</taxon>
    </lineage>
</organism>
<dbReference type="InterPro" id="IPR036724">
    <property type="entry name" value="Cobalamin-bd_sf"/>
</dbReference>